<dbReference type="AlphaFoldDB" id="A0AAD9QXS3"/>
<evidence type="ECO:0000313" key="3">
    <source>
        <dbReference type="Proteomes" id="UP001249851"/>
    </source>
</evidence>
<dbReference type="GO" id="GO:0007165">
    <property type="term" value="P:signal transduction"/>
    <property type="evidence" value="ECO:0007669"/>
    <property type="project" value="InterPro"/>
</dbReference>
<dbReference type="Proteomes" id="UP001249851">
    <property type="component" value="Unassembled WGS sequence"/>
</dbReference>
<dbReference type="PROSITE" id="PS50017">
    <property type="entry name" value="DEATH_DOMAIN"/>
    <property type="match status" value="1"/>
</dbReference>
<dbReference type="SUPFAM" id="SSF47986">
    <property type="entry name" value="DEATH domain"/>
    <property type="match status" value="1"/>
</dbReference>
<reference evidence="2" key="2">
    <citation type="journal article" date="2023" name="Science">
        <title>Genomic signatures of disease resistance in endangered staghorn corals.</title>
        <authorList>
            <person name="Vollmer S.V."/>
            <person name="Selwyn J.D."/>
            <person name="Despard B.A."/>
            <person name="Roesel C.L."/>
        </authorList>
    </citation>
    <scope>NUCLEOTIDE SEQUENCE</scope>
    <source>
        <strain evidence="2">K2</strain>
    </source>
</reference>
<dbReference type="Pfam" id="PF00531">
    <property type="entry name" value="Death"/>
    <property type="match status" value="1"/>
</dbReference>
<keyword evidence="3" id="KW-1185">Reference proteome</keyword>
<sequence length="83" mass="8959">MILRHLGVEEAILDNVDANNPRANEKSYQGLLEWTRSAGTQGATIRNLCNALRAVNCTEAIEQLSSGDDGARLHGHASLETTV</sequence>
<gene>
    <name evidence="2" type="ORF">P5673_005927</name>
</gene>
<accession>A0AAD9QXS3</accession>
<dbReference type="EMBL" id="JARQWQ010000010">
    <property type="protein sequence ID" value="KAK2569046.1"/>
    <property type="molecule type" value="Genomic_DNA"/>
</dbReference>
<evidence type="ECO:0000313" key="2">
    <source>
        <dbReference type="EMBL" id="KAK2569046.1"/>
    </source>
</evidence>
<dbReference type="Gene3D" id="1.10.533.10">
    <property type="entry name" value="Death Domain, Fas"/>
    <property type="match status" value="1"/>
</dbReference>
<feature type="domain" description="Death" evidence="1">
    <location>
        <begin position="1"/>
        <end position="68"/>
    </location>
</feature>
<dbReference type="InterPro" id="IPR000488">
    <property type="entry name" value="Death_dom"/>
</dbReference>
<organism evidence="2 3">
    <name type="scientific">Acropora cervicornis</name>
    <name type="common">Staghorn coral</name>
    <dbReference type="NCBI Taxonomy" id="6130"/>
    <lineage>
        <taxon>Eukaryota</taxon>
        <taxon>Metazoa</taxon>
        <taxon>Cnidaria</taxon>
        <taxon>Anthozoa</taxon>
        <taxon>Hexacorallia</taxon>
        <taxon>Scleractinia</taxon>
        <taxon>Astrocoeniina</taxon>
        <taxon>Acroporidae</taxon>
        <taxon>Acropora</taxon>
    </lineage>
</organism>
<evidence type="ECO:0000259" key="1">
    <source>
        <dbReference type="PROSITE" id="PS50017"/>
    </source>
</evidence>
<proteinExistence type="predicted"/>
<dbReference type="InterPro" id="IPR011029">
    <property type="entry name" value="DEATH-like_dom_sf"/>
</dbReference>
<protein>
    <recommendedName>
        <fullName evidence="1">Death domain-containing protein</fullName>
    </recommendedName>
</protein>
<name>A0AAD9QXS3_ACRCE</name>
<reference evidence="2" key="1">
    <citation type="journal article" date="2023" name="G3 (Bethesda)">
        <title>Whole genome assembly and annotation of the endangered Caribbean coral Acropora cervicornis.</title>
        <authorList>
            <person name="Selwyn J.D."/>
            <person name="Vollmer S.V."/>
        </authorList>
    </citation>
    <scope>NUCLEOTIDE SEQUENCE</scope>
    <source>
        <strain evidence="2">K2</strain>
    </source>
</reference>
<comment type="caution">
    <text evidence="2">The sequence shown here is derived from an EMBL/GenBank/DDBJ whole genome shotgun (WGS) entry which is preliminary data.</text>
</comment>
<dbReference type="CDD" id="cd01670">
    <property type="entry name" value="Death"/>
    <property type="match status" value="1"/>
</dbReference>